<proteinExistence type="predicted"/>
<protein>
    <submittedName>
        <fullName evidence="1">Uncharacterized protein</fullName>
    </submittedName>
</protein>
<comment type="caution">
    <text evidence="1">The sequence shown here is derived from an EMBL/GenBank/DDBJ whole genome shotgun (WGS) entry which is preliminary data.</text>
</comment>
<name>M5S9T2_9BACT</name>
<evidence type="ECO:0000313" key="1">
    <source>
        <dbReference type="EMBL" id="EMI28245.1"/>
    </source>
</evidence>
<reference evidence="1 2" key="1">
    <citation type="journal article" date="2013" name="Mar. Genomics">
        <title>Expression of sulfatases in Rhodopirellula baltica and the diversity of sulfatases in the genus Rhodopirellula.</title>
        <authorList>
            <person name="Wegner C.E."/>
            <person name="Richter-Heitmann T."/>
            <person name="Klindworth A."/>
            <person name="Klockow C."/>
            <person name="Richter M."/>
            <person name="Achstetter T."/>
            <person name="Glockner F.O."/>
            <person name="Harder J."/>
        </authorList>
    </citation>
    <scope>NUCLEOTIDE SEQUENCE [LARGE SCALE GENOMIC DNA]</scope>
    <source>
        <strain evidence="1 2">SH398</strain>
    </source>
</reference>
<dbReference type="AlphaFoldDB" id="M5S9T2"/>
<dbReference type="EMBL" id="ANOF01000042">
    <property type="protein sequence ID" value="EMI28245.1"/>
    <property type="molecule type" value="Genomic_DNA"/>
</dbReference>
<accession>M5S9T2</accession>
<evidence type="ECO:0000313" key="2">
    <source>
        <dbReference type="Proteomes" id="UP000011996"/>
    </source>
</evidence>
<sequence>MAFRSAIQNELAGGLSFQGPLIDSIDTTRSDRHLRARVEG</sequence>
<organism evidence="1 2">
    <name type="scientific">Rhodopirellula europaea SH398</name>
    <dbReference type="NCBI Taxonomy" id="1263868"/>
    <lineage>
        <taxon>Bacteria</taxon>
        <taxon>Pseudomonadati</taxon>
        <taxon>Planctomycetota</taxon>
        <taxon>Planctomycetia</taxon>
        <taxon>Pirellulales</taxon>
        <taxon>Pirellulaceae</taxon>
        <taxon>Rhodopirellula</taxon>
    </lineage>
</organism>
<dbReference type="Proteomes" id="UP000011996">
    <property type="component" value="Unassembled WGS sequence"/>
</dbReference>
<gene>
    <name evidence="1" type="ORF">RESH_01206</name>
</gene>
<dbReference type="PATRIC" id="fig|1263868.3.peg.1294"/>